<dbReference type="AlphaFoldDB" id="A0A401XNM2"/>
<protein>
    <submittedName>
        <fullName evidence="1">Glycosyl transferase</fullName>
    </submittedName>
</protein>
<dbReference type="EMBL" id="BHZE01000028">
    <property type="protein sequence ID" value="GCD78616.1"/>
    <property type="molecule type" value="Genomic_DNA"/>
</dbReference>
<dbReference type="Gene3D" id="3.40.50.2000">
    <property type="entry name" value="Glycogen Phosphorylase B"/>
    <property type="match status" value="1"/>
</dbReference>
<proteinExistence type="predicted"/>
<dbReference type="SUPFAM" id="SSF53756">
    <property type="entry name" value="UDP-Glycosyltransferase/glycogen phosphorylase"/>
    <property type="match status" value="1"/>
</dbReference>
<keyword evidence="2" id="KW-1185">Reference proteome</keyword>
<dbReference type="RefSeq" id="WP_124398669.1">
    <property type="nucleotide sequence ID" value="NZ_BHZE01000028.1"/>
</dbReference>
<organism evidence="1 2">
    <name type="scientific">Thermaurantimonas aggregans</name>
    <dbReference type="NCBI Taxonomy" id="2173829"/>
    <lineage>
        <taxon>Bacteria</taxon>
        <taxon>Pseudomonadati</taxon>
        <taxon>Bacteroidota</taxon>
        <taxon>Flavobacteriia</taxon>
        <taxon>Flavobacteriales</taxon>
        <taxon>Schleiferiaceae</taxon>
        <taxon>Thermaurantimonas</taxon>
    </lineage>
</organism>
<dbReference type="Pfam" id="PF13528">
    <property type="entry name" value="Glyco_trans_1_3"/>
    <property type="match status" value="1"/>
</dbReference>
<name>A0A401XNM2_9FLAO</name>
<sequence length="329" mass="37112">MKRVLYAIQGTGNGHVSRALVVVPILKRHFDVDILISGRQSNLHLPFEVHYKYTGVSFVYDKSGGLSYSKTLFHNNLAKAYKELKSLPVNQYDLVISDFEPISAYSAYLKNVPSLAFSHQASFLSNKVPRPKKKNKIGELVLHRYAPCRHNLGIHFQRYEPWIIPPVLRPEILNATPTESDEYLVYLPAYGDSQLVNTLKKIDEKFTVFSKFASFSYKNNNVNIIPADAIEFTKRLISCKGVITGAGFETPAEALYLGKKLLCIPIKGQYEQYCNAAALSDLGVIIADRLSVSILKYWISTSSQNSYVLKSELKQLPSRIPELINQFIS</sequence>
<evidence type="ECO:0000313" key="1">
    <source>
        <dbReference type="EMBL" id="GCD78616.1"/>
    </source>
</evidence>
<keyword evidence="1" id="KW-0808">Transferase</keyword>
<dbReference type="Proteomes" id="UP000286715">
    <property type="component" value="Unassembled WGS sequence"/>
</dbReference>
<gene>
    <name evidence="1" type="ORF">JCM31826_20980</name>
</gene>
<evidence type="ECO:0000313" key="2">
    <source>
        <dbReference type="Proteomes" id="UP000286715"/>
    </source>
</evidence>
<dbReference type="OrthoDB" id="9793805at2"/>
<comment type="caution">
    <text evidence="1">The sequence shown here is derived from an EMBL/GenBank/DDBJ whole genome shotgun (WGS) entry which is preliminary data.</text>
</comment>
<reference evidence="1 2" key="1">
    <citation type="submission" date="2018-11" db="EMBL/GenBank/DDBJ databases">
        <title>Schleiferia aggregans sp. nov., a moderately thermophilic heterotrophic bacterium isolated from microbial mats at a terrestrial hot spring.</title>
        <authorList>
            <person name="Iino T."/>
            <person name="Ohkuma M."/>
            <person name="Haruta S."/>
        </authorList>
    </citation>
    <scope>NUCLEOTIDE SEQUENCE [LARGE SCALE GENOMIC DNA]</scope>
    <source>
        <strain evidence="1 2">LA</strain>
    </source>
</reference>
<dbReference type="GO" id="GO:0016740">
    <property type="term" value="F:transferase activity"/>
    <property type="evidence" value="ECO:0007669"/>
    <property type="project" value="UniProtKB-KW"/>
</dbReference>
<accession>A0A401XNM2</accession>